<dbReference type="InterPro" id="IPR050309">
    <property type="entry name" value="Type-B_Carboxylest/Lipase"/>
</dbReference>
<proteinExistence type="predicted"/>
<evidence type="ECO:0000313" key="3">
    <source>
        <dbReference type="Proteomes" id="UP000829685"/>
    </source>
</evidence>
<dbReference type="AlphaFoldDB" id="A0A9Q0AJL1"/>
<evidence type="ECO:0000259" key="1">
    <source>
        <dbReference type="Pfam" id="PF00135"/>
    </source>
</evidence>
<feature type="domain" description="Carboxylesterase type B" evidence="1">
    <location>
        <begin position="153"/>
        <end position="262"/>
    </location>
</feature>
<dbReference type="Proteomes" id="UP000829685">
    <property type="component" value="Unassembled WGS sequence"/>
</dbReference>
<dbReference type="InterPro" id="IPR002018">
    <property type="entry name" value="CarbesteraseB"/>
</dbReference>
<keyword evidence="3" id="KW-1185">Reference proteome</keyword>
<gene>
    <name evidence="2" type="ORF">JX265_008924</name>
</gene>
<accession>A0A9Q0AJL1</accession>
<evidence type="ECO:0000313" key="2">
    <source>
        <dbReference type="EMBL" id="KAI1862878.1"/>
    </source>
</evidence>
<dbReference type="EMBL" id="JAFIMR010000026">
    <property type="protein sequence ID" value="KAI1862878.1"/>
    <property type="molecule type" value="Genomic_DNA"/>
</dbReference>
<dbReference type="SUPFAM" id="SSF53474">
    <property type="entry name" value="alpha/beta-Hydrolases"/>
    <property type="match status" value="1"/>
</dbReference>
<sequence>MSGAPGLNFNTKSDLVAKNTADVAQEAGCIRDGDSQSAETLKFLKEAPFELLTNLSITAARAARPPFGGGFFFPIFDGDLIEDAPSEQLRAGKIAQGIPILAEWSTNDGGWYASPTTSTDQDALSSFGLWLSGLSDITNSKLLDLYPEGDFAFMVDIWFTCPVVDFAWQYLKHGGVRASQVHVAAHNSSRFTPIYAAMGVPQWRVAHLSDIPYVLDSQSVAAGGDNSAPQLDLSRSISRRIASFVTSGIPDGVPGLGTWPPAFDGASAWELEQGSPSRLTLEVKGGPFGNTVATIGNTTNAASETGAQAALNWERLYGRCSFINSKSFREEAGV</sequence>
<dbReference type="PANTHER" id="PTHR11559">
    <property type="entry name" value="CARBOXYLESTERASE"/>
    <property type="match status" value="1"/>
</dbReference>
<organism evidence="2 3">
    <name type="scientific">Neoarthrinium moseri</name>
    <dbReference type="NCBI Taxonomy" id="1658444"/>
    <lineage>
        <taxon>Eukaryota</taxon>
        <taxon>Fungi</taxon>
        <taxon>Dikarya</taxon>
        <taxon>Ascomycota</taxon>
        <taxon>Pezizomycotina</taxon>
        <taxon>Sordariomycetes</taxon>
        <taxon>Xylariomycetidae</taxon>
        <taxon>Amphisphaeriales</taxon>
        <taxon>Apiosporaceae</taxon>
        <taxon>Neoarthrinium</taxon>
    </lineage>
</organism>
<protein>
    <recommendedName>
        <fullName evidence="1">Carboxylesterase type B domain-containing protein</fullName>
    </recommendedName>
</protein>
<dbReference type="InterPro" id="IPR029058">
    <property type="entry name" value="AB_hydrolase_fold"/>
</dbReference>
<dbReference type="Gene3D" id="3.40.50.1820">
    <property type="entry name" value="alpha/beta hydrolase"/>
    <property type="match status" value="1"/>
</dbReference>
<comment type="caution">
    <text evidence="2">The sequence shown here is derived from an EMBL/GenBank/DDBJ whole genome shotgun (WGS) entry which is preliminary data.</text>
</comment>
<reference evidence="2" key="1">
    <citation type="submission" date="2021-03" db="EMBL/GenBank/DDBJ databases">
        <title>Revisited historic fungal species revealed as producer of novel bioactive compounds through whole genome sequencing and comparative genomics.</title>
        <authorList>
            <person name="Vignolle G.A."/>
            <person name="Hochenegger N."/>
            <person name="Mach R.L."/>
            <person name="Mach-Aigner A.R."/>
            <person name="Javad Rahimi M."/>
            <person name="Salim K.A."/>
            <person name="Chan C.M."/>
            <person name="Lim L.B.L."/>
            <person name="Cai F."/>
            <person name="Druzhinina I.S."/>
            <person name="U'Ren J.M."/>
            <person name="Derntl C."/>
        </authorList>
    </citation>
    <scope>NUCLEOTIDE SEQUENCE</scope>
    <source>
        <strain evidence="2">TUCIM 5799</strain>
    </source>
</reference>
<dbReference type="Pfam" id="PF00135">
    <property type="entry name" value="COesterase"/>
    <property type="match status" value="1"/>
</dbReference>
<name>A0A9Q0AJL1_9PEZI</name>